<reference evidence="8" key="1">
    <citation type="submission" date="2020-05" db="EMBL/GenBank/DDBJ databases">
        <title>WGS assembly of Panicum virgatum.</title>
        <authorList>
            <person name="Lovell J.T."/>
            <person name="Jenkins J."/>
            <person name="Shu S."/>
            <person name="Juenger T.E."/>
            <person name="Schmutz J."/>
        </authorList>
    </citation>
    <scope>NUCLEOTIDE SEQUENCE</scope>
    <source>
        <strain evidence="8">AP13</strain>
    </source>
</reference>
<dbReference type="GO" id="GO:0008270">
    <property type="term" value="F:zinc ion binding"/>
    <property type="evidence" value="ECO:0007669"/>
    <property type="project" value="UniProtKB-KW"/>
</dbReference>
<dbReference type="PANTHER" id="PTHR10579:SF55">
    <property type="entry name" value="E3 UBIQUITIN-PROTEIN LIGASE WAV3"/>
    <property type="match status" value="1"/>
</dbReference>
<feature type="compositionally biased region" description="Basic and acidic residues" evidence="5">
    <location>
        <begin position="262"/>
        <end position="272"/>
    </location>
</feature>
<evidence type="ECO:0000313" key="8">
    <source>
        <dbReference type="EMBL" id="KAG2564493.1"/>
    </source>
</evidence>
<dbReference type="Pfam" id="PF25243">
    <property type="entry name" value="WAV3_C"/>
    <property type="match status" value="1"/>
</dbReference>
<keyword evidence="1" id="KW-0479">Metal-binding</keyword>
<keyword evidence="3" id="KW-0862">Zinc</keyword>
<dbReference type="Proteomes" id="UP000823388">
    <property type="component" value="Chromosome 7N"/>
</dbReference>
<dbReference type="SMART" id="SM00249">
    <property type="entry name" value="PHD"/>
    <property type="match status" value="1"/>
</dbReference>
<dbReference type="InterPro" id="IPR057427">
    <property type="entry name" value="WAV3_C"/>
</dbReference>
<dbReference type="Gene3D" id="3.30.40.10">
    <property type="entry name" value="Zinc/RING finger domain, C3HC4 (zinc finger)"/>
    <property type="match status" value="1"/>
</dbReference>
<dbReference type="InterPro" id="IPR051266">
    <property type="entry name" value="CLCR"/>
</dbReference>
<feature type="domain" description="VWFA" evidence="7">
    <location>
        <begin position="379"/>
        <end position="514"/>
    </location>
</feature>
<organism evidence="8 9">
    <name type="scientific">Panicum virgatum</name>
    <name type="common">Blackwell switchgrass</name>
    <dbReference type="NCBI Taxonomy" id="38727"/>
    <lineage>
        <taxon>Eukaryota</taxon>
        <taxon>Viridiplantae</taxon>
        <taxon>Streptophyta</taxon>
        <taxon>Embryophyta</taxon>
        <taxon>Tracheophyta</taxon>
        <taxon>Spermatophyta</taxon>
        <taxon>Magnoliopsida</taxon>
        <taxon>Liliopsida</taxon>
        <taxon>Poales</taxon>
        <taxon>Poaceae</taxon>
        <taxon>PACMAD clade</taxon>
        <taxon>Panicoideae</taxon>
        <taxon>Panicodae</taxon>
        <taxon>Paniceae</taxon>
        <taxon>Panicinae</taxon>
        <taxon>Panicum</taxon>
        <taxon>Panicum sect. Hiantes</taxon>
    </lineage>
</organism>
<dbReference type="Pfam" id="PF13519">
    <property type="entry name" value="VWA_2"/>
    <property type="match status" value="1"/>
</dbReference>
<feature type="compositionally biased region" description="Low complexity" evidence="5">
    <location>
        <begin position="120"/>
        <end position="129"/>
    </location>
</feature>
<protein>
    <submittedName>
        <fullName evidence="8">Uncharacterized protein</fullName>
    </submittedName>
</protein>
<dbReference type="EMBL" id="CM029050">
    <property type="protein sequence ID" value="KAG2564493.1"/>
    <property type="molecule type" value="Genomic_DNA"/>
</dbReference>
<evidence type="ECO:0000256" key="3">
    <source>
        <dbReference type="ARBA" id="ARBA00022833"/>
    </source>
</evidence>
<evidence type="ECO:0000313" key="9">
    <source>
        <dbReference type="Proteomes" id="UP000823388"/>
    </source>
</evidence>
<keyword evidence="2 4" id="KW-0863">Zinc-finger</keyword>
<feature type="region of interest" description="Disordered" evidence="5">
    <location>
        <begin position="38"/>
        <end position="154"/>
    </location>
</feature>
<feature type="region of interest" description="Disordered" evidence="5">
    <location>
        <begin position="262"/>
        <end position="319"/>
    </location>
</feature>
<dbReference type="PROSITE" id="PS50089">
    <property type="entry name" value="ZF_RING_2"/>
    <property type="match status" value="1"/>
</dbReference>
<dbReference type="OrthoDB" id="687730at2759"/>
<accession>A0A8T0PR82</accession>
<dbReference type="InterPro" id="IPR001965">
    <property type="entry name" value="Znf_PHD"/>
</dbReference>
<dbReference type="InterPro" id="IPR002035">
    <property type="entry name" value="VWF_A"/>
</dbReference>
<dbReference type="PROSITE" id="PS50234">
    <property type="entry name" value="VWFA"/>
    <property type="match status" value="1"/>
</dbReference>
<dbReference type="InterPro" id="IPR018957">
    <property type="entry name" value="Znf_C3HC4_RING-type"/>
</dbReference>
<feature type="region of interest" description="Disordered" evidence="5">
    <location>
        <begin position="743"/>
        <end position="799"/>
    </location>
</feature>
<keyword evidence="9" id="KW-1185">Reference proteome</keyword>
<feature type="compositionally biased region" description="Acidic residues" evidence="5">
    <location>
        <begin position="309"/>
        <end position="319"/>
    </location>
</feature>
<evidence type="ECO:0000256" key="2">
    <source>
        <dbReference type="ARBA" id="ARBA00022771"/>
    </source>
</evidence>
<dbReference type="PANTHER" id="PTHR10579">
    <property type="entry name" value="CALCIUM-ACTIVATED CHLORIDE CHANNEL REGULATOR"/>
    <property type="match status" value="1"/>
</dbReference>
<dbReference type="Pfam" id="PF00097">
    <property type="entry name" value="zf-C3HC4"/>
    <property type="match status" value="1"/>
</dbReference>
<evidence type="ECO:0000256" key="1">
    <source>
        <dbReference type="ARBA" id="ARBA00022723"/>
    </source>
</evidence>
<dbReference type="SMART" id="SM00184">
    <property type="entry name" value="RING"/>
    <property type="match status" value="1"/>
</dbReference>
<evidence type="ECO:0000256" key="5">
    <source>
        <dbReference type="SAM" id="MobiDB-lite"/>
    </source>
</evidence>
<dbReference type="AlphaFoldDB" id="A0A8T0PR82"/>
<feature type="domain" description="RING-type" evidence="6">
    <location>
        <begin position="192"/>
        <end position="239"/>
    </location>
</feature>
<gene>
    <name evidence="8" type="ORF">PVAP13_7NG085000</name>
</gene>
<dbReference type="SUPFAM" id="SSF53300">
    <property type="entry name" value="vWA-like"/>
    <property type="match status" value="1"/>
</dbReference>
<evidence type="ECO:0000259" key="7">
    <source>
        <dbReference type="PROSITE" id="PS50234"/>
    </source>
</evidence>
<dbReference type="InterPro" id="IPR036465">
    <property type="entry name" value="vWFA_dom_sf"/>
</dbReference>
<evidence type="ECO:0000256" key="4">
    <source>
        <dbReference type="PROSITE-ProRule" id="PRU00175"/>
    </source>
</evidence>
<proteinExistence type="predicted"/>
<name>A0A8T0PR82_PANVG</name>
<dbReference type="InterPro" id="IPR013083">
    <property type="entry name" value="Znf_RING/FYVE/PHD"/>
</dbReference>
<evidence type="ECO:0000259" key="6">
    <source>
        <dbReference type="PROSITE" id="PS50089"/>
    </source>
</evidence>
<dbReference type="InterPro" id="IPR001841">
    <property type="entry name" value="Znf_RING"/>
</dbReference>
<dbReference type="Gene3D" id="3.40.50.410">
    <property type="entry name" value="von Willebrand factor, type A domain"/>
    <property type="match status" value="1"/>
</dbReference>
<dbReference type="SUPFAM" id="SSF57850">
    <property type="entry name" value="RING/U-box"/>
    <property type="match status" value="1"/>
</dbReference>
<comment type="caution">
    <text evidence="8">The sequence shown here is derived from an EMBL/GenBank/DDBJ whole genome shotgun (WGS) entry which is preliminary data.</text>
</comment>
<sequence length="828" mass="87731">MMLLRPPLHIISTSSKQLRPAAAAAGGQLQLATFLPASSSSSPVSCLDQSRRERESGRMGTGWRRALCTSVQRDNGGDAHRDAKNKKRRPQDAPTAGGGGAGGFFSAVKSAATGGGSAGGSSSTPSTPTLRCRTKPLQQPAEAAPVTPPSAPAPMRKHRMPLLQALSAPASPRSPSRFALLKASLLPSKARCGVCSRGVKSGGSSAVFTAECSHAFHFPCIAAHARSSSANGVLSCPVCASPWRQAPFLASLRLHCSFHDDKHRGTGTDGRKTPPSSGGGAGPKLYDDDEPLLAPKAAASGGGFNPIPEADEDDEEEQGAEFRGFFPRPRTSGLAVTVAPEAALVSSGRRHGKYVVAVKVKAPGLRSSAAAASRRAAIDLVTVLDVSQGMMGEKLQMLKRGMRLVVASLGPADRLSIVAFSGAAKRLLPLRRMTRQGQRAARQIVDRLVVCAAAASTQGQEQQQSACVGDALRKATKVLEDRRDRNPVATVMLLSDTQQQQQPAAADYYSASRKQQFGRPAVAPATRFTHVEIPIGDAPPPLVVAEEEKAEPPVEHAFARCLGGLVSVVMQEVHLELAFPTGEITAVYSCGPGQQAVALAGGGGGGAGVSVLLGEMYAEEERELLLELRAPLQQHQQHSHPHSLSVRCGYRDPASQEAVRGAEQALLLPPLGQQQAASRRLHDLFVATRAVAEARRLAELQDLATAIHLLSSARALVLQSPPTQQQQQELVASLDTELSDMRWRRSQHRQQQQEEQLQHARSGRRRRGDGETTPPVGTPRGSGSGSGSGEPLTPTSAWRAAEQLAKVAIMRKSMNRVSDLHGFENARF</sequence>